<reference evidence="2 3" key="1">
    <citation type="submission" date="2021-07" db="EMBL/GenBank/DDBJ databases">
        <title>The Aristolochia fimbriata genome: insights into angiosperm evolution, floral development and chemical biosynthesis.</title>
        <authorList>
            <person name="Jiao Y."/>
        </authorList>
    </citation>
    <scope>NUCLEOTIDE SEQUENCE [LARGE SCALE GENOMIC DNA]</scope>
    <source>
        <strain evidence="2">IBCAS-2021</strain>
        <tissue evidence="2">Leaf</tissue>
    </source>
</reference>
<evidence type="ECO:0000313" key="2">
    <source>
        <dbReference type="EMBL" id="KAG9457572.1"/>
    </source>
</evidence>
<dbReference type="AlphaFoldDB" id="A0AAV7FBY7"/>
<feature type="compositionally biased region" description="Basic and acidic residues" evidence="1">
    <location>
        <begin position="295"/>
        <end position="307"/>
    </location>
</feature>
<organism evidence="2 3">
    <name type="scientific">Aristolochia fimbriata</name>
    <name type="common">White veined hardy Dutchman's pipe vine</name>
    <dbReference type="NCBI Taxonomy" id="158543"/>
    <lineage>
        <taxon>Eukaryota</taxon>
        <taxon>Viridiplantae</taxon>
        <taxon>Streptophyta</taxon>
        <taxon>Embryophyta</taxon>
        <taxon>Tracheophyta</taxon>
        <taxon>Spermatophyta</taxon>
        <taxon>Magnoliopsida</taxon>
        <taxon>Magnoliidae</taxon>
        <taxon>Piperales</taxon>
        <taxon>Aristolochiaceae</taxon>
        <taxon>Aristolochia</taxon>
    </lineage>
</organism>
<proteinExistence type="predicted"/>
<dbReference type="InterPro" id="IPR037804">
    <property type="entry name" value="SGF73"/>
</dbReference>
<gene>
    <name evidence="2" type="ORF">H6P81_002080</name>
</gene>
<evidence type="ECO:0000256" key="1">
    <source>
        <dbReference type="SAM" id="MobiDB-lite"/>
    </source>
</evidence>
<dbReference type="EMBL" id="JAINDJ010000002">
    <property type="protein sequence ID" value="KAG9457572.1"/>
    <property type="molecule type" value="Genomic_DNA"/>
</dbReference>
<feature type="compositionally biased region" description="Basic residues" evidence="1">
    <location>
        <begin position="100"/>
        <end position="113"/>
    </location>
</feature>
<sequence>MVRLLAVGSYPETRTDEADHEKIAAQAIYRDLLEADEPNLLEEEDMHVFDCKPLTDPLHLVCCNACKKPIKDSQYASHAARCRSLNYAGEIGLGLDGGTGHKKPPRKGRKKMQTAHENQGTTLGEQERSESIDGDNETAASESNMDDHGIACSLSRDSKRNSSASRTSTPIDVSQGGDGPIISGSTNHSAGAMSSSKKRNKLLGVEPLPQLSCIDRLCGVVTEAAPSCQETRNCSPLPLATKMYHSKRNRLRTAIGHLYNEALAKELGFDYLGTAHGSSTFSSLSVPADNLLHGSRKDDTDPNKSDADQIPVPRKPDQILAQSSELCLGTSRGYPAAAVGFSNQFQAADAASKGAMKTRYLPTTYSFPGNSGGTLGSVQQPNGTVNSPIAGGILGGVNLQKCLLVFFLPSRTTIYPILPDSRTYSFCNSLSVLCACNSPFHPSLIRFPSCLAFVETRIMQLQTSESSFVLRFTGKGGGKLEGVMKWDRGCQTVDDYAQISVGDRKFLEKYRKFKHNRHSLRVETLERGTRPSCPVSAKWQRSDNMFSSSSSLRGQDKTLGRSFHTPTGQSAFCKLLMESKEGRLPSKRATPDDTNRSGGHISLQETAAAGPLLPEGLTALSDREMLPNRVPLPETRGQAYRELLTSLPAASHEISPLVISV</sequence>
<keyword evidence="3" id="KW-1185">Reference proteome</keyword>
<feature type="compositionally biased region" description="Polar residues" evidence="1">
    <location>
        <begin position="115"/>
        <end position="124"/>
    </location>
</feature>
<evidence type="ECO:0000313" key="3">
    <source>
        <dbReference type="Proteomes" id="UP000825729"/>
    </source>
</evidence>
<name>A0AAV7FBY7_ARIFI</name>
<dbReference type="PANTHER" id="PTHR47805">
    <property type="entry name" value="SAGA-ASSOCIATED FACTOR 73"/>
    <property type="match status" value="1"/>
</dbReference>
<feature type="compositionally biased region" description="Polar residues" evidence="1">
    <location>
        <begin position="161"/>
        <end position="172"/>
    </location>
</feature>
<feature type="compositionally biased region" description="Polar residues" evidence="1">
    <location>
        <begin position="183"/>
        <end position="195"/>
    </location>
</feature>
<evidence type="ECO:0008006" key="4">
    <source>
        <dbReference type="Google" id="ProtNLM"/>
    </source>
</evidence>
<protein>
    <recommendedName>
        <fullName evidence="4">SCA7 domain-containing protein</fullName>
    </recommendedName>
</protein>
<feature type="region of interest" description="Disordered" evidence="1">
    <location>
        <begin position="93"/>
        <end position="197"/>
    </location>
</feature>
<feature type="region of interest" description="Disordered" evidence="1">
    <location>
        <begin position="292"/>
        <end position="312"/>
    </location>
</feature>
<dbReference type="Proteomes" id="UP000825729">
    <property type="component" value="Unassembled WGS sequence"/>
</dbReference>
<feature type="compositionally biased region" description="Basic and acidic residues" evidence="1">
    <location>
        <begin position="582"/>
        <end position="595"/>
    </location>
</feature>
<comment type="caution">
    <text evidence="2">The sequence shown here is derived from an EMBL/GenBank/DDBJ whole genome shotgun (WGS) entry which is preliminary data.</text>
</comment>
<dbReference type="PANTHER" id="PTHR47805:SF1">
    <property type="entry name" value="SAGA-ASSOCIATED FACTOR 73"/>
    <property type="match status" value="1"/>
</dbReference>
<accession>A0AAV7FBY7</accession>
<dbReference type="GO" id="GO:0000124">
    <property type="term" value="C:SAGA complex"/>
    <property type="evidence" value="ECO:0007669"/>
    <property type="project" value="InterPro"/>
</dbReference>
<feature type="region of interest" description="Disordered" evidence="1">
    <location>
        <begin position="582"/>
        <end position="610"/>
    </location>
</feature>